<evidence type="ECO:0000313" key="2">
    <source>
        <dbReference type="Proteomes" id="UP001263371"/>
    </source>
</evidence>
<dbReference type="SUPFAM" id="SSF53756">
    <property type="entry name" value="UDP-Glycosyltransferase/glycogen phosphorylase"/>
    <property type="match status" value="1"/>
</dbReference>
<organism evidence="1 2">
    <name type="scientific">Microbacterium galbum</name>
    <dbReference type="NCBI Taxonomy" id="3075994"/>
    <lineage>
        <taxon>Bacteria</taxon>
        <taxon>Bacillati</taxon>
        <taxon>Actinomycetota</taxon>
        <taxon>Actinomycetes</taxon>
        <taxon>Micrococcales</taxon>
        <taxon>Microbacteriaceae</taxon>
        <taxon>Microbacterium</taxon>
    </lineage>
</organism>
<name>A0ABU3T4M4_9MICO</name>
<keyword evidence="2" id="KW-1185">Reference proteome</keyword>
<dbReference type="PANTHER" id="PTHR12526">
    <property type="entry name" value="GLYCOSYLTRANSFERASE"/>
    <property type="match status" value="1"/>
</dbReference>
<accession>A0ABU3T4M4</accession>
<sequence>MTRGTILPPGRQFVLTWGVPREYGGLTAALLQRSRLFAGRGATPVHILTCDDRDDRDAVSAELTRRDALGAGVRVTNLWDWLRENELRGRPVSSGAGFSPLPSDAEEEFTGDVLVRRLRRDADGTVLQIDHLRPDGTLAASDRRDVPHSSARPRRIIVTCDASGAPRAVWRGVRQLYAAWLDRLTAGERSFLLVDSKAMARFAAGYRRPGVIVLHVVHGSHRTDDGTAIRPSRAEVFSRLSAFDAVVFCTARQAGDVRREVGPAPLLAVVPHPVAVAGDVDTRSPRQGAVVLARLEPIKRVEHAVDAVSRARERMPSLTLDVYGDGPDRSRLERGDAEGVRFHGFDPTARDALRRASVLLLTSRSEAFSLVVAEAMAAGCLPIAYDVPYGPRELILDGRTGWLVPAGDVDALAEAVVRAASLDPTTLSRMRRQAVERARLYDESRVLTRWALTLSRAVRRHRLREATWRIREVVRRRLRIG</sequence>
<keyword evidence="1" id="KW-0808">Transferase</keyword>
<protein>
    <submittedName>
        <fullName evidence="1">Glycosyltransferase</fullName>
        <ecNumber evidence="1">2.4.-.-</ecNumber>
    </submittedName>
</protein>
<proteinExistence type="predicted"/>
<dbReference type="Gene3D" id="3.40.50.2000">
    <property type="entry name" value="Glycogen Phosphorylase B"/>
    <property type="match status" value="3"/>
</dbReference>
<dbReference type="RefSeq" id="WP_315993582.1">
    <property type="nucleotide sequence ID" value="NZ_JAWDIS010000001.1"/>
</dbReference>
<dbReference type="Proteomes" id="UP001263371">
    <property type="component" value="Unassembled WGS sequence"/>
</dbReference>
<comment type="caution">
    <text evidence="1">The sequence shown here is derived from an EMBL/GenBank/DDBJ whole genome shotgun (WGS) entry which is preliminary data.</text>
</comment>
<dbReference type="EMBL" id="JAWDIS010000001">
    <property type="protein sequence ID" value="MDU0366324.1"/>
    <property type="molecule type" value="Genomic_DNA"/>
</dbReference>
<dbReference type="Pfam" id="PF13692">
    <property type="entry name" value="Glyco_trans_1_4"/>
    <property type="match status" value="1"/>
</dbReference>
<reference evidence="1 2" key="1">
    <citation type="submission" date="2023-09" db="EMBL/GenBank/DDBJ databases">
        <title>Microbacterium fusihabitans sp. nov., Microbacterium phycihabitans sp. nov., and Microbacterium cervinum sp. nov., isolated from dried seaweeds of beach.</title>
        <authorList>
            <person name="Lee S.D."/>
        </authorList>
    </citation>
    <scope>NUCLEOTIDE SEQUENCE [LARGE SCALE GENOMIC DNA]</scope>
    <source>
        <strain evidence="1 2">KSW4-17</strain>
    </source>
</reference>
<dbReference type="EC" id="2.4.-.-" evidence="1"/>
<keyword evidence="1" id="KW-0328">Glycosyltransferase</keyword>
<evidence type="ECO:0000313" key="1">
    <source>
        <dbReference type="EMBL" id="MDU0366324.1"/>
    </source>
</evidence>
<gene>
    <name evidence="1" type="ORF">RWH45_03790</name>
</gene>
<dbReference type="GO" id="GO:0016757">
    <property type="term" value="F:glycosyltransferase activity"/>
    <property type="evidence" value="ECO:0007669"/>
    <property type="project" value="UniProtKB-KW"/>
</dbReference>